<evidence type="ECO:0000313" key="2">
    <source>
        <dbReference type="EMBL" id="MPM09924.1"/>
    </source>
</evidence>
<dbReference type="Pfam" id="PF01381">
    <property type="entry name" value="HTH_3"/>
    <property type="match status" value="1"/>
</dbReference>
<name>A0A644X6Y7_9ZZZZ</name>
<proteinExistence type="predicted"/>
<dbReference type="InterPro" id="IPR010982">
    <property type="entry name" value="Lambda_DNA-bd_dom_sf"/>
</dbReference>
<protein>
    <recommendedName>
        <fullName evidence="1">HTH cro/C1-type domain-containing protein</fullName>
    </recommendedName>
</protein>
<evidence type="ECO:0000259" key="1">
    <source>
        <dbReference type="PROSITE" id="PS50943"/>
    </source>
</evidence>
<dbReference type="InterPro" id="IPR001387">
    <property type="entry name" value="Cro/C1-type_HTH"/>
</dbReference>
<dbReference type="EMBL" id="VSSQ01001629">
    <property type="protein sequence ID" value="MPM09924.1"/>
    <property type="molecule type" value="Genomic_DNA"/>
</dbReference>
<organism evidence="2">
    <name type="scientific">bioreactor metagenome</name>
    <dbReference type="NCBI Taxonomy" id="1076179"/>
    <lineage>
        <taxon>unclassified sequences</taxon>
        <taxon>metagenomes</taxon>
        <taxon>ecological metagenomes</taxon>
    </lineage>
</organism>
<reference evidence="2" key="1">
    <citation type="submission" date="2019-08" db="EMBL/GenBank/DDBJ databases">
        <authorList>
            <person name="Kucharzyk K."/>
            <person name="Murdoch R.W."/>
            <person name="Higgins S."/>
            <person name="Loffler F."/>
        </authorList>
    </citation>
    <scope>NUCLEOTIDE SEQUENCE</scope>
</reference>
<gene>
    <name evidence="2" type="ORF">SDC9_56248</name>
</gene>
<sequence length="68" mass="7677">MLSAVKRVRMEKGFSQQRMGEMVGIHRTIVSNIEGRRFVPNAKQRQAIADLLGGQEADFFDQQTGLAR</sequence>
<dbReference type="AlphaFoldDB" id="A0A644X6Y7"/>
<dbReference type="SUPFAM" id="SSF47413">
    <property type="entry name" value="lambda repressor-like DNA-binding domains"/>
    <property type="match status" value="1"/>
</dbReference>
<feature type="domain" description="HTH cro/C1-type" evidence="1">
    <location>
        <begin position="5"/>
        <end position="60"/>
    </location>
</feature>
<dbReference type="CDD" id="cd00093">
    <property type="entry name" value="HTH_XRE"/>
    <property type="match status" value="1"/>
</dbReference>
<dbReference type="GO" id="GO:0003677">
    <property type="term" value="F:DNA binding"/>
    <property type="evidence" value="ECO:0007669"/>
    <property type="project" value="InterPro"/>
</dbReference>
<comment type="caution">
    <text evidence="2">The sequence shown here is derived from an EMBL/GenBank/DDBJ whole genome shotgun (WGS) entry which is preliminary data.</text>
</comment>
<dbReference type="SMART" id="SM00530">
    <property type="entry name" value="HTH_XRE"/>
    <property type="match status" value="1"/>
</dbReference>
<dbReference type="PROSITE" id="PS50943">
    <property type="entry name" value="HTH_CROC1"/>
    <property type="match status" value="1"/>
</dbReference>
<accession>A0A644X6Y7</accession>
<dbReference type="Gene3D" id="1.10.260.40">
    <property type="entry name" value="lambda repressor-like DNA-binding domains"/>
    <property type="match status" value="1"/>
</dbReference>